<proteinExistence type="predicted"/>
<keyword evidence="1" id="KW-1133">Transmembrane helix</keyword>
<comment type="caution">
    <text evidence="2">The sequence shown here is derived from an EMBL/GenBank/DDBJ whole genome shotgun (WGS) entry which is preliminary data.</text>
</comment>
<dbReference type="PANTHER" id="PTHR35270">
    <property type="entry name" value="FUSELESS, ISOFORM A"/>
    <property type="match status" value="1"/>
</dbReference>
<keyword evidence="1" id="KW-0812">Transmembrane</keyword>
<accession>A0A553NXH9</accession>
<gene>
    <name evidence="2" type="ORF">TCAL_04478</name>
</gene>
<organism evidence="2 3">
    <name type="scientific">Tigriopus californicus</name>
    <name type="common">Marine copepod</name>
    <dbReference type="NCBI Taxonomy" id="6832"/>
    <lineage>
        <taxon>Eukaryota</taxon>
        <taxon>Metazoa</taxon>
        <taxon>Ecdysozoa</taxon>
        <taxon>Arthropoda</taxon>
        <taxon>Crustacea</taxon>
        <taxon>Multicrustacea</taxon>
        <taxon>Hexanauplia</taxon>
        <taxon>Copepoda</taxon>
        <taxon>Harpacticoida</taxon>
        <taxon>Harpacticidae</taxon>
        <taxon>Tigriopus</taxon>
    </lineage>
</organism>
<dbReference type="Pfam" id="PF15993">
    <property type="entry name" value="Fuseless"/>
    <property type="match status" value="1"/>
</dbReference>
<feature type="transmembrane region" description="Helical" evidence="1">
    <location>
        <begin position="289"/>
        <end position="309"/>
    </location>
</feature>
<protein>
    <submittedName>
        <fullName evidence="2">Uncharacterized protein</fullName>
    </submittedName>
</protein>
<keyword evidence="1" id="KW-0472">Membrane</keyword>
<dbReference type="InterPro" id="IPR032751">
    <property type="entry name" value="Fuseless"/>
</dbReference>
<feature type="transmembrane region" description="Helical" evidence="1">
    <location>
        <begin position="252"/>
        <end position="277"/>
    </location>
</feature>
<dbReference type="Proteomes" id="UP000318571">
    <property type="component" value="Chromosome 9"/>
</dbReference>
<dbReference type="OMA" id="HTIWAND"/>
<feature type="transmembrane region" description="Helical" evidence="1">
    <location>
        <begin position="85"/>
        <end position="106"/>
    </location>
</feature>
<feature type="transmembrane region" description="Helical" evidence="1">
    <location>
        <begin position="206"/>
        <end position="232"/>
    </location>
</feature>
<keyword evidence="3" id="KW-1185">Reference proteome</keyword>
<reference evidence="2 3" key="1">
    <citation type="journal article" date="2018" name="Nat. Ecol. Evol.">
        <title>Genomic signatures of mitonuclear coevolution across populations of Tigriopus californicus.</title>
        <authorList>
            <person name="Barreto F.S."/>
            <person name="Watson E.T."/>
            <person name="Lima T.G."/>
            <person name="Willett C.S."/>
            <person name="Edmands S."/>
            <person name="Li W."/>
            <person name="Burton R.S."/>
        </authorList>
    </citation>
    <scope>NUCLEOTIDE SEQUENCE [LARGE SCALE GENOMIC DNA]</scope>
    <source>
        <strain evidence="2 3">San Diego</strain>
    </source>
</reference>
<sequence length="417" mass="46120">MKPLSALVLIDVAKSLHIIHPHAKELAVDESFSIITPLVIDFILGQVVFGPLITTCWRGAWIGFNLLLDNHLFPNHPDLNTAGCVILGVSGINLMTYVPALFHYFCEDFKSGWVFFALSRTFTILAFGSGMILWKGWWDVCSMSGASWNQGLAFLGVGMVIMMCLGNSRSNIGFPLAIRVDSRDKYFHLNGFTLLDPKTTEFSNQWVFLFTVINLILTTFSEVLVISCWFGVWTIEDSLSASWVGSGSLGEAFASCCIGVSVATLTFSVQFWFLQVLGPTSNENDIRSAVLHFCANQVLASLGLVATVSNLRGIWYLLDLILPEDTFSWTLLGSFVLAFSSLELLGIATTLHGGIIQDPKPGDPFLIHGFYTTYFYMNKLKFQCNSKNPELYLDLNGRAPLASSDTETPMTEIPIKP</sequence>
<evidence type="ECO:0000256" key="1">
    <source>
        <dbReference type="SAM" id="Phobius"/>
    </source>
</evidence>
<dbReference type="EMBL" id="VCGU01000009">
    <property type="protein sequence ID" value="TRY70129.1"/>
    <property type="molecule type" value="Genomic_DNA"/>
</dbReference>
<evidence type="ECO:0000313" key="3">
    <source>
        <dbReference type="Proteomes" id="UP000318571"/>
    </source>
</evidence>
<feature type="transmembrane region" description="Helical" evidence="1">
    <location>
        <begin position="113"/>
        <end position="134"/>
    </location>
</feature>
<evidence type="ECO:0000313" key="2">
    <source>
        <dbReference type="EMBL" id="TRY70129.1"/>
    </source>
</evidence>
<feature type="transmembrane region" description="Helical" evidence="1">
    <location>
        <begin position="146"/>
        <end position="165"/>
    </location>
</feature>
<feature type="transmembrane region" description="Helical" evidence="1">
    <location>
        <begin position="329"/>
        <end position="351"/>
    </location>
</feature>
<dbReference type="PANTHER" id="PTHR35270:SF2">
    <property type="entry name" value="FUSELESS, ISOFORM A"/>
    <property type="match status" value="1"/>
</dbReference>
<name>A0A553NXH9_TIGCA</name>
<dbReference type="AlphaFoldDB" id="A0A553NXH9"/>